<feature type="transmembrane region" description="Helical" evidence="2">
    <location>
        <begin position="52"/>
        <end position="71"/>
    </location>
</feature>
<protein>
    <submittedName>
        <fullName evidence="3">CU044_5270 family protein</fullName>
    </submittedName>
</protein>
<proteinExistence type="predicted"/>
<evidence type="ECO:0000313" key="4">
    <source>
        <dbReference type="Proteomes" id="UP001596004"/>
    </source>
</evidence>
<name>A0ABV9CKW7_9ACTN</name>
<dbReference type="RefSeq" id="WP_380843422.1">
    <property type="nucleotide sequence ID" value="NZ_JBHSFP010000017.1"/>
</dbReference>
<comment type="caution">
    <text evidence="3">The sequence shown here is derived from an EMBL/GenBank/DDBJ whole genome shotgun (WGS) entry which is preliminary data.</text>
</comment>
<evidence type="ECO:0000256" key="2">
    <source>
        <dbReference type="SAM" id="Phobius"/>
    </source>
</evidence>
<evidence type="ECO:0000256" key="1">
    <source>
        <dbReference type="SAM" id="MobiDB-lite"/>
    </source>
</evidence>
<dbReference type="EMBL" id="JBHSFP010000017">
    <property type="protein sequence ID" value="MFC4533706.1"/>
    <property type="molecule type" value="Genomic_DNA"/>
</dbReference>
<feature type="region of interest" description="Disordered" evidence="1">
    <location>
        <begin position="169"/>
        <end position="204"/>
    </location>
</feature>
<organism evidence="3 4">
    <name type="scientific">Sphaerisporangium dianthi</name>
    <dbReference type="NCBI Taxonomy" id="1436120"/>
    <lineage>
        <taxon>Bacteria</taxon>
        <taxon>Bacillati</taxon>
        <taxon>Actinomycetota</taxon>
        <taxon>Actinomycetes</taxon>
        <taxon>Streptosporangiales</taxon>
        <taxon>Streptosporangiaceae</taxon>
        <taxon>Sphaerisporangium</taxon>
    </lineage>
</organism>
<keyword evidence="2" id="KW-0812">Transmembrane</keyword>
<feature type="region of interest" description="Disordered" evidence="1">
    <location>
        <begin position="382"/>
        <end position="408"/>
    </location>
</feature>
<accession>A0ABV9CKW7</accession>
<gene>
    <name evidence="3" type="ORF">ACFO60_23315</name>
</gene>
<keyword evidence="2" id="KW-0472">Membrane</keyword>
<dbReference type="NCBIfam" id="NF038083">
    <property type="entry name" value="CU044_5270_fam"/>
    <property type="match status" value="1"/>
</dbReference>
<keyword evidence="2" id="KW-1133">Transmembrane helix</keyword>
<reference evidence="4" key="1">
    <citation type="journal article" date="2019" name="Int. J. Syst. Evol. Microbiol.">
        <title>The Global Catalogue of Microorganisms (GCM) 10K type strain sequencing project: providing services to taxonomists for standard genome sequencing and annotation.</title>
        <authorList>
            <consortium name="The Broad Institute Genomics Platform"/>
            <consortium name="The Broad Institute Genome Sequencing Center for Infectious Disease"/>
            <person name="Wu L."/>
            <person name="Ma J."/>
        </authorList>
    </citation>
    <scope>NUCLEOTIDE SEQUENCE [LARGE SCALE GENOMIC DNA]</scope>
    <source>
        <strain evidence="4">CGMCC 4.7132</strain>
    </source>
</reference>
<evidence type="ECO:0000313" key="3">
    <source>
        <dbReference type="EMBL" id="MFC4533706.1"/>
    </source>
</evidence>
<dbReference type="InterPro" id="IPR047789">
    <property type="entry name" value="CU044_5270-like"/>
</dbReference>
<keyword evidence="4" id="KW-1185">Reference proteome</keyword>
<sequence>MNPMDQLRAARPAHLDTPVDARTRAAELSAAMAGPRRDEARRARRTRNARPAWVLGGLATAAAATAVAVTLTGTGGPVPLTTPHAALSAPSSDRPVVRLSAKQVLLAAAESSLKAPATTGAYWYIESEDGSAYEAGDKVRYVVHSTGRGRTWVARSPHGTSWWVSQDLGAKPAPGSEDAWKRDGSPTTWTIDVPAPKADDKGASKRIELDDKAGRPSGNPINVGDKVFDLAGRNVSVAELRSLPATAGALKARLLQGYAGHGTESGESMDADSWLYQVTSGLLSDMPVKPAVRAAAYKVLAGLEGVRSLGEVTDALGREGQGIARAENWSGGDFERQIIIDPATGILLTDQIVAVHPSGAYAWAKPGTATWWHAVVKAEWTDDKPVKVDPPGGEPVKAGSTDSEPAKA</sequence>
<dbReference type="Proteomes" id="UP001596004">
    <property type="component" value="Unassembled WGS sequence"/>
</dbReference>